<evidence type="ECO:0000313" key="3">
    <source>
        <dbReference type="Proteomes" id="UP000728106"/>
    </source>
</evidence>
<protein>
    <submittedName>
        <fullName evidence="2">Uncharacterized protein</fullName>
    </submittedName>
</protein>
<dbReference type="EMBL" id="JAAOCX010000007">
    <property type="protein sequence ID" value="MBJ7632773.1"/>
    <property type="molecule type" value="Genomic_DNA"/>
</dbReference>
<comment type="caution">
    <text evidence="2">The sequence shown here is derived from an EMBL/GenBank/DDBJ whole genome shotgun (WGS) entry which is preliminary data.</text>
</comment>
<reference evidence="2" key="1">
    <citation type="submission" date="2020-02" db="EMBL/GenBank/DDBJ databases">
        <authorList>
            <person name="Fontana A."/>
            <person name="Patrone V."/>
            <person name="Morelli L."/>
        </authorList>
    </citation>
    <scope>NUCLEOTIDE SEQUENCE</scope>
    <source>
        <strain evidence="1">CCUG 30943</strain>
        <strain evidence="2">CCUG 43002</strain>
    </source>
</reference>
<dbReference type="AlphaFoldDB" id="A0A4Z0RKX0"/>
<dbReference type="Proteomes" id="UP000808038">
    <property type="component" value="Unassembled WGS sequence"/>
</dbReference>
<sequence length="294" mass="32456">MNKKIVVGGVIVAAVVAGGVGYGVTHTAKAQFASHMLSMFKSDDNVYKFNVNSTDKTDMRVSGKVLQDANKTANIALTADVTTDGQTATYDLKKNTKHTYVSAGFLGDVMKMDGATDIPELAKVLKNTWLETDNKSYSKVEPEAVKKDAQTMTKWFTDLDGKKFKKVTDGYQVTLNKADYKSFVGTLKKTETAKTMKIKAETWKDITASIDDMENPKLTITMADKGHQVKVASEALVADKKTAFRAQLTTTRNDNQTVKMPTSEEIKTQKEFTNIITAVIMQYAFQQMGSDTDY</sequence>
<dbReference type="Proteomes" id="UP000728106">
    <property type="component" value="Unassembled WGS sequence"/>
</dbReference>
<keyword evidence="3" id="KW-1185">Reference proteome</keyword>
<evidence type="ECO:0000313" key="2">
    <source>
        <dbReference type="EMBL" id="MBJ7639256.1"/>
    </source>
</evidence>
<gene>
    <name evidence="2" type="ORF">HAU20_07650</name>
    <name evidence="1" type="ORF">HAU43_06705</name>
</gene>
<proteinExistence type="predicted"/>
<dbReference type="RefSeq" id="WP_003608094.1">
    <property type="nucleotide sequence ID" value="NZ_ALXH01000064.1"/>
</dbReference>
<organism evidence="2 3">
    <name type="scientific">Weissella confusa</name>
    <name type="common">Lactobacillus confusus</name>
    <dbReference type="NCBI Taxonomy" id="1583"/>
    <lineage>
        <taxon>Bacteria</taxon>
        <taxon>Bacillati</taxon>
        <taxon>Bacillota</taxon>
        <taxon>Bacilli</taxon>
        <taxon>Lactobacillales</taxon>
        <taxon>Lactobacillaceae</taxon>
        <taxon>Weissella</taxon>
    </lineage>
</organism>
<evidence type="ECO:0000313" key="1">
    <source>
        <dbReference type="EMBL" id="MBJ7632773.1"/>
    </source>
</evidence>
<accession>A0A4Z0RKX0</accession>
<dbReference type="EMBL" id="JAAOCP010000008">
    <property type="protein sequence ID" value="MBJ7639256.1"/>
    <property type="molecule type" value="Genomic_DNA"/>
</dbReference>
<name>A0A4Z0RKX0_WEICO</name>
<reference evidence="2 3" key="2">
    <citation type="journal article" date="2021" name="Int. J. Food Microbiol.">
        <title>Safety demonstration of a microbial species for use in the food chain: Weissella confusa.</title>
        <authorList>
            <person name="Bourdichon F."/>
            <person name="Patrone V."/>
            <person name="Fontana A."/>
            <person name="Milani G."/>
            <person name="Morelli L."/>
        </authorList>
    </citation>
    <scope>NUCLEOTIDE SEQUENCE [LARGE SCALE GENOMIC DNA]</scope>
    <source>
        <strain evidence="1">CCUG 30943</strain>
        <strain evidence="2 3">CCUG 43002</strain>
    </source>
</reference>